<name>A0AAP7FL90_9PSED</name>
<organism evidence="1 2">
    <name type="scientific">Pseudomonas monteilii</name>
    <dbReference type="NCBI Taxonomy" id="76759"/>
    <lineage>
        <taxon>Bacteria</taxon>
        <taxon>Pseudomonadati</taxon>
        <taxon>Pseudomonadota</taxon>
        <taxon>Gammaproteobacteria</taxon>
        <taxon>Pseudomonadales</taxon>
        <taxon>Pseudomonadaceae</taxon>
        <taxon>Pseudomonas</taxon>
    </lineage>
</organism>
<comment type="caution">
    <text evidence="1">The sequence shown here is derived from an EMBL/GenBank/DDBJ whole genome shotgun (WGS) entry which is preliminary data.</text>
</comment>
<dbReference type="Proteomes" id="UP000077242">
    <property type="component" value="Unassembled WGS sequence"/>
</dbReference>
<gene>
    <name evidence="1" type="ORF">AYJ70_17370</name>
</gene>
<reference evidence="2" key="1">
    <citation type="submission" date="2016-02" db="EMBL/GenBank/DDBJ databases">
        <title>Dietzia cinnamea strain CD11_5 genome sequencing and assembly.</title>
        <authorList>
            <person name="Kaur G."/>
            <person name="Nair G.R."/>
            <person name="Mayilraj S."/>
        </authorList>
    </citation>
    <scope>NUCLEOTIDE SEQUENCE [LARGE SCALE GENOMIC DNA]</scope>
    <source>
        <strain evidence="2">CD10_2</strain>
    </source>
</reference>
<accession>A0AAP7FL90</accession>
<protein>
    <submittedName>
        <fullName evidence="1">Uncharacterized protein</fullName>
    </submittedName>
</protein>
<sequence length="138" mass="14897">MRFEEPCSSLLHARRADQTQAIDMFQNLAAQFTEQTPAARLSAQVAFAQAHDIGALLDADEAQNASLALAADDEPAVQRPIVERIASAFAPHAWAGEEVAHMGKERRLAIGRAYLGEFVFCEGLHDDCPSISASVSMS</sequence>
<evidence type="ECO:0000313" key="1">
    <source>
        <dbReference type="EMBL" id="OAH48606.1"/>
    </source>
</evidence>
<proteinExistence type="predicted"/>
<dbReference type="EMBL" id="LSTU01000037">
    <property type="protein sequence ID" value="OAH48606.1"/>
    <property type="molecule type" value="Genomic_DNA"/>
</dbReference>
<dbReference type="AlphaFoldDB" id="A0AAP7FL90"/>
<evidence type="ECO:0000313" key="2">
    <source>
        <dbReference type="Proteomes" id="UP000077242"/>
    </source>
</evidence>